<feature type="transmembrane region" description="Helical" evidence="10">
    <location>
        <begin position="84"/>
        <end position="103"/>
    </location>
</feature>
<dbReference type="PANTHER" id="PTHR13314:SF2">
    <property type="entry name" value="CALCIUM CHANNEL FLOWER HOMOLOG"/>
    <property type="match status" value="1"/>
</dbReference>
<keyword evidence="12" id="KW-1185">Reference proteome</keyword>
<dbReference type="Pfam" id="PF10233">
    <property type="entry name" value="Cg6151-P"/>
    <property type="match status" value="1"/>
</dbReference>
<feature type="transmembrane region" description="Helical" evidence="10">
    <location>
        <begin position="38"/>
        <end position="64"/>
    </location>
</feature>
<evidence type="ECO:0000256" key="9">
    <source>
        <dbReference type="ARBA" id="ARBA00023136"/>
    </source>
</evidence>
<dbReference type="InterPro" id="IPR019365">
    <property type="entry name" value="TVP18/Ca-channel_flower"/>
</dbReference>
<keyword evidence="8" id="KW-0333">Golgi apparatus</keyword>
<gene>
    <name evidence="11" type="ORF">CANCADRAFT_32347</name>
</gene>
<dbReference type="GO" id="GO:0000139">
    <property type="term" value="C:Golgi membrane"/>
    <property type="evidence" value="ECO:0007669"/>
    <property type="project" value="UniProtKB-SubCell"/>
</dbReference>
<evidence type="ECO:0000256" key="5">
    <source>
        <dbReference type="ARBA" id="ARBA00020655"/>
    </source>
</evidence>
<evidence type="ECO:0000313" key="12">
    <source>
        <dbReference type="Proteomes" id="UP000095023"/>
    </source>
</evidence>
<name>A0A1E4TAY9_9ASCO</name>
<feature type="transmembrane region" description="Helical" evidence="10">
    <location>
        <begin position="12"/>
        <end position="32"/>
    </location>
</feature>
<evidence type="ECO:0000256" key="7">
    <source>
        <dbReference type="ARBA" id="ARBA00022989"/>
    </source>
</evidence>
<reference evidence="12" key="1">
    <citation type="submission" date="2016-02" db="EMBL/GenBank/DDBJ databases">
        <title>Comparative genomics of biotechnologically important yeasts.</title>
        <authorList>
            <consortium name="DOE Joint Genome Institute"/>
            <person name="Riley R."/>
            <person name="Haridas S."/>
            <person name="Wolfe K.H."/>
            <person name="Lopes M.R."/>
            <person name="Hittinger C.T."/>
            <person name="Goker M."/>
            <person name="Salamov A."/>
            <person name="Wisecaver J."/>
            <person name="Long T.M."/>
            <person name="Aerts A.L."/>
            <person name="Barry K."/>
            <person name="Choi C."/>
            <person name="Clum A."/>
            <person name="Coughlan A.Y."/>
            <person name="Deshpande S."/>
            <person name="Douglass A.P."/>
            <person name="Hanson S.J."/>
            <person name="Klenk H.-P."/>
            <person name="Labutti K."/>
            <person name="Lapidus A."/>
            <person name="Lindquist E."/>
            <person name="Lipzen A."/>
            <person name="Meier-Kolthoff J.P."/>
            <person name="Ohm R.A."/>
            <person name="Otillar R.P."/>
            <person name="Pangilinan J."/>
            <person name="Peng Y."/>
            <person name="Rokas A."/>
            <person name="Rosa C.A."/>
            <person name="Scheuner C."/>
            <person name="Sibirny A.A."/>
            <person name="Slot J.C."/>
            <person name="Stielow J.B."/>
            <person name="Sun H."/>
            <person name="Kurtzman C.P."/>
            <person name="Blackwell M."/>
            <person name="Jeffries T.W."/>
            <person name="Grigoriev I.V."/>
        </authorList>
    </citation>
    <scope>NUCLEOTIDE SEQUENCE [LARGE SCALE GENOMIC DNA]</scope>
    <source>
        <strain evidence="12">NRRL Y-17796</strain>
    </source>
</reference>
<evidence type="ECO:0000313" key="11">
    <source>
        <dbReference type="EMBL" id="ODV88914.1"/>
    </source>
</evidence>
<dbReference type="OrthoDB" id="5591789at2759"/>
<evidence type="ECO:0000256" key="2">
    <source>
        <dbReference type="ARBA" id="ARBA00004653"/>
    </source>
</evidence>
<accession>A0A1E4TAY9</accession>
<keyword evidence="6 10" id="KW-0812">Transmembrane</keyword>
<keyword evidence="7 10" id="KW-1133">Transmembrane helix</keyword>
<dbReference type="Proteomes" id="UP000095023">
    <property type="component" value="Unassembled WGS sequence"/>
</dbReference>
<evidence type="ECO:0000256" key="8">
    <source>
        <dbReference type="ARBA" id="ARBA00023034"/>
    </source>
</evidence>
<evidence type="ECO:0000256" key="1">
    <source>
        <dbReference type="ARBA" id="ARBA00003246"/>
    </source>
</evidence>
<dbReference type="EMBL" id="KV453843">
    <property type="protein sequence ID" value="ODV88914.1"/>
    <property type="molecule type" value="Genomic_DNA"/>
</dbReference>
<keyword evidence="9 10" id="KW-0472">Membrane</keyword>
<feature type="transmembrane region" description="Helical" evidence="10">
    <location>
        <begin position="109"/>
        <end position="127"/>
    </location>
</feature>
<dbReference type="PANTHER" id="PTHR13314">
    <property type="entry name" value="CALCIUM CHANNEL FLOWER HOMOLOG"/>
    <property type="match status" value="1"/>
</dbReference>
<dbReference type="SMART" id="SM01077">
    <property type="entry name" value="Cg6151-P"/>
    <property type="match status" value="1"/>
</dbReference>
<evidence type="ECO:0000256" key="4">
    <source>
        <dbReference type="ARBA" id="ARBA00013563"/>
    </source>
</evidence>
<evidence type="ECO:0000256" key="10">
    <source>
        <dbReference type="SAM" id="Phobius"/>
    </source>
</evidence>
<comment type="subcellular location">
    <subcellularLocation>
        <location evidence="2">Golgi apparatus membrane</location>
        <topology evidence="2">Multi-pass membrane protein</topology>
    </subcellularLocation>
</comment>
<organism evidence="11 12">
    <name type="scientific">Tortispora caseinolytica NRRL Y-17796</name>
    <dbReference type="NCBI Taxonomy" id="767744"/>
    <lineage>
        <taxon>Eukaryota</taxon>
        <taxon>Fungi</taxon>
        <taxon>Dikarya</taxon>
        <taxon>Ascomycota</taxon>
        <taxon>Saccharomycotina</taxon>
        <taxon>Trigonopsidomycetes</taxon>
        <taxon>Trigonopsidales</taxon>
        <taxon>Trigonopsidaceae</taxon>
        <taxon>Tortispora</taxon>
    </lineage>
</organism>
<comment type="similarity">
    <text evidence="3">Belongs to the TVP18 family.</text>
</comment>
<dbReference type="AlphaFoldDB" id="A0A1E4TAY9"/>
<proteinExistence type="inferred from homology"/>
<dbReference type="GO" id="GO:0016192">
    <property type="term" value="P:vesicle-mediated transport"/>
    <property type="evidence" value="ECO:0007669"/>
    <property type="project" value="TreeGrafter"/>
</dbReference>
<comment type="function">
    <text evidence="1">Golgi membrane protein involved in vesicular trafficking.</text>
</comment>
<evidence type="ECO:0000256" key="6">
    <source>
        <dbReference type="ARBA" id="ARBA00022692"/>
    </source>
</evidence>
<evidence type="ECO:0000256" key="3">
    <source>
        <dbReference type="ARBA" id="ARBA00005738"/>
    </source>
</evidence>
<protein>
    <recommendedName>
        <fullName evidence="4">Golgi apparatus membrane protein TVP18</fullName>
    </recommendedName>
    <alternativeName>
        <fullName evidence="5">Golgi apparatus membrane protein tvp18</fullName>
    </alternativeName>
</protein>
<sequence>MTVLEELKSKNFSIYGQWTGLLCVIICWALGIANIFHFGLVIIFAIICIVEGFVIFFVEIPFFLKICPLSERFVNFLQHFASNWPRAGFYAIMAASMYLSLIIEVTSLLVPAVFLTINAIFYALAAFSSQEFKGSEVLGSKNLARTAAQQLF</sequence>